<feature type="compositionally biased region" description="Low complexity" evidence="1">
    <location>
        <begin position="306"/>
        <end position="319"/>
    </location>
</feature>
<protein>
    <submittedName>
        <fullName evidence="3">Uncharacterized protein</fullName>
    </submittedName>
</protein>
<keyword evidence="2" id="KW-0472">Membrane</keyword>
<feature type="transmembrane region" description="Helical" evidence="2">
    <location>
        <begin position="204"/>
        <end position="229"/>
    </location>
</feature>
<feature type="compositionally biased region" description="Polar residues" evidence="1">
    <location>
        <begin position="59"/>
        <end position="71"/>
    </location>
</feature>
<keyword evidence="4" id="KW-1185">Reference proteome</keyword>
<evidence type="ECO:0000256" key="1">
    <source>
        <dbReference type="SAM" id="MobiDB-lite"/>
    </source>
</evidence>
<dbReference type="EMBL" id="JASBNA010000008">
    <property type="protein sequence ID" value="KAK7689399.1"/>
    <property type="molecule type" value="Genomic_DNA"/>
</dbReference>
<comment type="caution">
    <text evidence="3">The sequence shown here is derived from an EMBL/GenBank/DDBJ whole genome shotgun (WGS) entry which is preliminary data.</text>
</comment>
<name>A0AAW0GCL5_9APHY</name>
<dbReference type="Proteomes" id="UP001385951">
    <property type="component" value="Unassembled WGS sequence"/>
</dbReference>
<organism evidence="3 4">
    <name type="scientific">Cerrena zonata</name>
    <dbReference type="NCBI Taxonomy" id="2478898"/>
    <lineage>
        <taxon>Eukaryota</taxon>
        <taxon>Fungi</taxon>
        <taxon>Dikarya</taxon>
        <taxon>Basidiomycota</taxon>
        <taxon>Agaricomycotina</taxon>
        <taxon>Agaricomycetes</taxon>
        <taxon>Polyporales</taxon>
        <taxon>Cerrenaceae</taxon>
        <taxon>Cerrena</taxon>
    </lineage>
</organism>
<keyword evidence="2" id="KW-1133">Transmembrane helix</keyword>
<evidence type="ECO:0000256" key="2">
    <source>
        <dbReference type="SAM" id="Phobius"/>
    </source>
</evidence>
<evidence type="ECO:0000313" key="4">
    <source>
        <dbReference type="Proteomes" id="UP001385951"/>
    </source>
</evidence>
<gene>
    <name evidence="3" type="ORF">QCA50_007191</name>
</gene>
<feature type="compositionally biased region" description="Low complexity" evidence="1">
    <location>
        <begin position="72"/>
        <end position="86"/>
    </location>
</feature>
<reference evidence="3 4" key="1">
    <citation type="submission" date="2022-09" db="EMBL/GenBank/DDBJ databases">
        <authorList>
            <person name="Palmer J.M."/>
        </authorList>
    </citation>
    <scope>NUCLEOTIDE SEQUENCE [LARGE SCALE GENOMIC DNA]</scope>
    <source>
        <strain evidence="3 4">DSM 7382</strain>
    </source>
</reference>
<evidence type="ECO:0000313" key="3">
    <source>
        <dbReference type="EMBL" id="KAK7689399.1"/>
    </source>
</evidence>
<feature type="region of interest" description="Disordered" evidence="1">
    <location>
        <begin position="306"/>
        <end position="335"/>
    </location>
</feature>
<dbReference type="AlphaFoldDB" id="A0AAW0GCL5"/>
<proteinExistence type="predicted"/>
<feature type="region of interest" description="Disordered" evidence="1">
    <location>
        <begin position="59"/>
        <end position="86"/>
    </location>
</feature>
<sequence length="368" mass="39116">MCDTTSTSFSTDNRTAINTATHSDSDGVRTLQRVPIIVPLSSVLQSSTSDILPISRSTLQDSGSIPLSSENSTSQPTPSESISSSSISFFPSQTTVLSNFIILPLRISHNSSDERHSIPSIIPTSTSLDHILLSSIFSSLHPTDTPSPIPTLSGASTFASLRTTSTTSTLTLPSDRHTPLTASATHTTSVVPASATPAVIRGSLSMSGIIGIVIGIVLFVLTIACVLLYGCMIRRKAGRYHDEESQNHLSTDAPLSAVTKCDPEARPNDESYSQVELGNNSLCHLEMFGQQSSHYLLSFPDLPPSSNISTPSSTPTTNSRGFRSDPSPPMSPPAHTAEFIQLARGRMARSFSFSGSSIATRSQPPLLQ</sequence>
<keyword evidence="2" id="KW-0812">Transmembrane</keyword>
<accession>A0AAW0GCL5</accession>